<gene>
    <name evidence="2" type="ORF">MNBD_GAMMA10-1370</name>
</gene>
<reference evidence="2" key="1">
    <citation type="submission" date="2018-06" db="EMBL/GenBank/DDBJ databases">
        <authorList>
            <person name="Zhirakovskaya E."/>
        </authorList>
    </citation>
    <scope>NUCLEOTIDE SEQUENCE</scope>
</reference>
<dbReference type="AlphaFoldDB" id="A0A3B0Y016"/>
<accession>A0A3B0Y016</accession>
<sequence length="54" mass="6095">VLSFRGSVLELAEALTFGFLSNDLFLIVVLSFALFCEKTKVERGCNFFCVTVYH</sequence>
<protein>
    <submittedName>
        <fullName evidence="2">Uncharacterized protein</fullName>
    </submittedName>
</protein>
<name>A0A3B0Y016_9ZZZZ</name>
<organism evidence="2">
    <name type="scientific">hydrothermal vent metagenome</name>
    <dbReference type="NCBI Taxonomy" id="652676"/>
    <lineage>
        <taxon>unclassified sequences</taxon>
        <taxon>metagenomes</taxon>
        <taxon>ecological metagenomes</taxon>
    </lineage>
</organism>
<feature type="non-terminal residue" evidence="2">
    <location>
        <position position="1"/>
    </location>
</feature>
<dbReference type="EMBL" id="UOFJ01000273">
    <property type="protein sequence ID" value="VAW67469.1"/>
    <property type="molecule type" value="Genomic_DNA"/>
</dbReference>
<keyword evidence="1" id="KW-0472">Membrane</keyword>
<keyword evidence="1" id="KW-0812">Transmembrane</keyword>
<keyword evidence="1" id="KW-1133">Transmembrane helix</keyword>
<evidence type="ECO:0000256" key="1">
    <source>
        <dbReference type="SAM" id="Phobius"/>
    </source>
</evidence>
<proteinExistence type="predicted"/>
<feature type="transmembrane region" description="Helical" evidence="1">
    <location>
        <begin position="14"/>
        <end position="36"/>
    </location>
</feature>
<evidence type="ECO:0000313" key="2">
    <source>
        <dbReference type="EMBL" id="VAW67469.1"/>
    </source>
</evidence>